<reference evidence="2" key="2">
    <citation type="submission" date="2020-09" db="EMBL/GenBank/DDBJ databases">
        <authorList>
            <person name="Sun Q."/>
            <person name="Ohkuma M."/>
        </authorList>
    </citation>
    <scope>NUCLEOTIDE SEQUENCE</scope>
    <source>
        <strain evidence="2">JCM 4646</strain>
    </source>
</reference>
<dbReference type="EMBL" id="BNBO01000009">
    <property type="protein sequence ID" value="GHH67541.1"/>
    <property type="molecule type" value="Genomic_DNA"/>
</dbReference>
<dbReference type="AlphaFoldDB" id="A0A919FKN4"/>
<protein>
    <submittedName>
        <fullName evidence="2">Uncharacterized protein</fullName>
    </submittedName>
</protein>
<reference evidence="2" key="1">
    <citation type="journal article" date="2014" name="Int. J. Syst. Evol. Microbiol.">
        <title>Complete genome sequence of Corynebacterium casei LMG S-19264T (=DSM 44701T), isolated from a smear-ripened cheese.</title>
        <authorList>
            <consortium name="US DOE Joint Genome Institute (JGI-PGF)"/>
            <person name="Walter F."/>
            <person name="Albersmeier A."/>
            <person name="Kalinowski J."/>
            <person name="Ruckert C."/>
        </authorList>
    </citation>
    <scope>NUCLEOTIDE SEQUENCE</scope>
    <source>
        <strain evidence="2">JCM 4646</strain>
    </source>
</reference>
<dbReference type="Proteomes" id="UP000617734">
    <property type="component" value="Unassembled WGS sequence"/>
</dbReference>
<name>A0A919FKN4_9ACTN</name>
<organism evidence="2 3">
    <name type="scientific">Kitasatospora indigofera</name>
    <dbReference type="NCBI Taxonomy" id="67307"/>
    <lineage>
        <taxon>Bacteria</taxon>
        <taxon>Bacillati</taxon>
        <taxon>Actinomycetota</taxon>
        <taxon>Actinomycetes</taxon>
        <taxon>Kitasatosporales</taxon>
        <taxon>Streptomycetaceae</taxon>
        <taxon>Kitasatospora</taxon>
    </lineage>
</organism>
<gene>
    <name evidence="2" type="ORF">GCM10018781_22950</name>
</gene>
<feature type="compositionally biased region" description="Low complexity" evidence="1">
    <location>
        <begin position="1"/>
        <end position="15"/>
    </location>
</feature>
<comment type="caution">
    <text evidence="2">The sequence shown here is derived from an EMBL/GenBank/DDBJ whole genome shotgun (WGS) entry which is preliminary data.</text>
</comment>
<proteinExistence type="predicted"/>
<feature type="compositionally biased region" description="Low complexity" evidence="1">
    <location>
        <begin position="38"/>
        <end position="47"/>
    </location>
</feature>
<feature type="region of interest" description="Disordered" evidence="1">
    <location>
        <begin position="1"/>
        <end position="70"/>
    </location>
</feature>
<evidence type="ECO:0000313" key="2">
    <source>
        <dbReference type="EMBL" id="GHH67541.1"/>
    </source>
</evidence>
<evidence type="ECO:0000256" key="1">
    <source>
        <dbReference type="SAM" id="MobiDB-lite"/>
    </source>
</evidence>
<feature type="compositionally biased region" description="Basic residues" evidence="1">
    <location>
        <begin position="53"/>
        <end position="70"/>
    </location>
</feature>
<sequence length="70" mass="7410">MTPAEEPAGREAAGPSRTAPGAARPAESDTFRPPPPARAAHPMTARPVAARRGSVRRTALRHPLARRRPA</sequence>
<keyword evidence="3" id="KW-1185">Reference proteome</keyword>
<evidence type="ECO:0000313" key="3">
    <source>
        <dbReference type="Proteomes" id="UP000617734"/>
    </source>
</evidence>
<accession>A0A919FKN4</accession>